<keyword evidence="10" id="KW-1185">Reference proteome</keyword>
<dbReference type="STRING" id="155974.SAMN04487818_106130"/>
<keyword evidence="4 7" id="KW-0812">Transmembrane</keyword>
<dbReference type="Proteomes" id="UP000199051">
    <property type="component" value="Unassembled WGS sequence"/>
</dbReference>
<dbReference type="EMBL" id="FOGI01000006">
    <property type="protein sequence ID" value="SER93602.1"/>
    <property type="molecule type" value="Genomic_DNA"/>
</dbReference>
<dbReference type="GO" id="GO:0055085">
    <property type="term" value="P:transmembrane transport"/>
    <property type="evidence" value="ECO:0007669"/>
    <property type="project" value="InterPro"/>
</dbReference>
<dbReference type="Pfam" id="PF00528">
    <property type="entry name" value="BPD_transp_1"/>
    <property type="match status" value="1"/>
</dbReference>
<reference evidence="10" key="1">
    <citation type="submission" date="2016-10" db="EMBL/GenBank/DDBJ databases">
        <authorList>
            <person name="Varghese N."/>
            <person name="Submissions S."/>
        </authorList>
    </citation>
    <scope>NUCLEOTIDE SEQUENCE [LARGE SCALE GENOMIC DNA]</scope>
    <source>
        <strain evidence="10">DSM 44260</strain>
    </source>
</reference>
<evidence type="ECO:0000313" key="10">
    <source>
        <dbReference type="Proteomes" id="UP000199051"/>
    </source>
</evidence>
<feature type="transmembrane region" description="Helical" evidence="7">
    <location>
        <begin position="132"/>
        <end position="153"/>
    </location>
</feature>
<evidence type="ECO:0000256" key="5">
    <source>
        <dbReference type="ARBA" id="ARBA00022989"/>
    </source>
</evidence>
<name>A0A1H9T8Q2_9PSEU</name>
<feature type="transmembrane region" description="Helical" evidence="7">
    <location>
        <begin position="104"/>
        <end position="126"/>
    </location>
</feature>
<dbReference type="RefSeq" id="WP_092778582.1">
    <property type="nucleotide sequence ID" value="NZ_FOGI01000006.1"/>
</dbReference>
<dbReference type="CDD" id="cd06261">
    <property type="entry name" value="TM_PBP2"/>
    <property type="match status" value="1"/>
</dbReference>
<dbReference type="SUPFAM" id="SSF161098">
    <property type="entry name" value="MetI-like"/>
    <property type="match status" value="1"/>
</dbReference>
<accession>A0A1H9T8Q2</accession>
<sequence>MTLRVKRLPQAVALLALVLFSLAPLYSALVVASRDNADLARATPPLVPGGRLLDHLGELVDRVDLGQAMVNSAVIAGVVAVANALLCTVAGFAFARLRFRGREALFAVVLASAMVPTQLGIVPVFMVVDALGWYDTLAAAIAPGLVSAFGVFWMRQACLEAVAPELVDAARVDGCSLARVYWHVALPALRGPAAVLGMLSFATSWNEFGWPLVALDPNDTPTAQVVLSRLAGGYYTDYPLVLTGVLVSIVPVLLLFVLFARKVVAVLLRGAAETGR</sequence>
<dbReference type="InterPro" id="IPR000515">
    <property type="entry name" value="MetI-like"/>
</dbReference>
<evidence type="ECO:0000256" key="2">
    <source>
        <dbReference type="ARBA" id="ARBA00022448"/>
    </source>
</evidence>
<comment type="similarity">
    <text evidence="7">Belongs to the binding-protein-dependent transport system permease family.</text>
</comment>
<dbReference type="PANTHER" id="PTHR43744">
    <property type="entry name" value="ABC TRANSPORTER PERMEASE PROTEIN MG189-RELATED-RELATED"/>
    <property type="match status" value="1"/>
</dbReference>
<gene>
    <name evidence="9" type="ORF">SAMN04487818_106130</name>
</gene>
<keyword evidence="5 7" id="KW-1133">Transmembrane helix</keyword>
<keyword evidence="6 7" id="KW-0472">Membrane</keyword>
<keyword evidence="2 7" id="KW-0813">Transport</keyword>
<evidence type="ECO:0000313" key="9">
    <source>
        <dbReference type="EMBL" id="SER93602.1"/>
    </source>
</evidence>
<evidence type="ECO:0000256" key="3">
    <source>
        <dbReference type="ARBA" id="ARBA00022475"/>
    </source>
</evidence>
<evidence type="ECO:0000256" key="6">
    <source>
        <dbReference type="ARBA" id="ARBA00023136"/>
    </source>
</evidence>
<dbReference type="PROSITE" id="PS50928">
    <property type="entry name" value="ABC_TM1"/>
    <property type="match status" value="1"/>
</dbReference>
<evidence type="ECO:0000256" key="4">
    <source>
        <dbReference type="ARBA" id="ARBA00022692"/>
    </source>
</evidence>
<evidence type="ECO:0000256" key="7">
    <source>
        <dbReference type="RuleBase" id="RU363032"/>
    </source>
</evidence>
<keyword evidence="3" id="KW-1003">Cell membrane</keyword>
<evidence type="ECO:0000256" key="1">
    <source>
        <dbReference type="ARBA" id="ARBA00004651"/>
    </source>
</evidence>
<feature type="transmembrane region" description="Helical" evidence="7">
    <location>
        <begin position="180"/>
        <end position="202"/>
    </location>
</feature>
<dbReference type="PANTHER" id="PTHR43744:SF12">
    <property type="entry name" value="ABC TRANSPORTER PERMEASE PROTEIN MG189-RELATED"/>
    <property type="match status" value="1"/>
</dbReference>
<feature type="transmembrane region" description="Helical" evidence="7">
    <location>
        <begin position="238"/>
        <end position="260"/>
    </location>
</feature>
<evidence type="ECO:0000259" key="8">
    <source>
        <dbReference type="PROSITE" id="PS50928"/>
    </source>
</evidence>
<comment type="subcellular location">
    <subcellularLocation>
        <location evidence="1 7">Cell membrane</location>
        <topology evidence="1 7">Multi-pass membrane protein</topology>
    </subcellularLocation>
</comment>
<dbReference type="AlphaFoldDB" id="A0A1H9T8Q2"/>
<dbReference type="Gene3D" id="1.10.3720.10">
    <property type="entry name" value="MetI-like"/>
    <property type="match status" value="1"/>
</dbReference>
<proteinExistence type="inferred from homology"/>
<dbReference type="GO" id="GO:0005886">
    <property type="term" value="C:plasma membrane"/>
    <property type="evidence" value="ECO:0007669"/>
    <property type="project" value="UniProtKB-SubCell"/>
</dbReference>
<organism evidence="9 10">
    <name type="scientific">Actinokineospora terrae</name>
    <dbReference type="NCBI Taxonomy" id="155974"/>
    <lineage>
        <taxon>Bacteria</taxon>
        <taxon>Bacillati</taxon>
        <taxon>Actinomycetota</taxon>
        <taxon>Actinomycetes</taxon>
        <taxon>Pseudonocardiales</taxon>
        <taxon>Pseudonocardiaceae</taxon>
        <taxon>Actinokineospora</taxon>
    </lineage>
</organism>
<dbReference type="InterPro" id="IPR035906">
    <property type="entry name" value="MetI-like_sf"/>
</dbReference>
<protein>
    <submittedName>
        <fullName evidence="9">Cellobiose ABC transporter membrane protein</fullName>
    </submittedName>
</protein>
<feature type="transmembrane region" description="Helical" evidence="7">
    <location>
        <begin position="73"/>
        <end position="97"/>
    </location>
</feature>
<feature type="domain" description="ABC transmembrane type-1" evidence="8">
    <location>
        <begin position="69"/>
        <end position="259"/>
    </location>
</feature>